<dbReference type="PATRIC" id="fig|389348.3.peg.573"/>
<dbReference type="SUPFAM" id="SSF48317">
    <property type="entry name" value="Acid phosphatase/Vanadium-dependent haloperoxidase"/>
    <property type="match status" value="1"/>
</dbReference>
<dbReference type="CDD" id="cd03398">
    <property type="entry name" value="PAP2_haloperoxidase"/>
    <property type="match status" value="1"/>
</dbReference>
<dbReference type="AlphaFoldDB" id="A0A0U5JBH9"/>
<dbReference type="InterPro" id="IPR036938">
    <property type="entry name" value="PAP2/HPO_sf"/>
</dbReference>
<gene>
    <name evidence="2" type="ORF">PNK_0520</name>
</gene>
<dbReference type="EMBL" id="LN879502">
    <property type="protein sequence ID" value="CUI16148.1"/>
    <property type="molecule type" value="Genomic_DNA"/>
</dbReference>
<feature type="domain" description="Phosphatidic acid phosphatase type 2/haloperoxidase" evidence="1">
    <location>
        <begin position="260"/>
        <end position="370"/>
    </location>
</feature>
<evidence type="ECO:0000259" key="1">
    <source>
        <dbReference type="SMART" id="SM00014"/>
    </source>
</evidence>
<evidence type="ECO:0000313" key="3">
    <source>
        <dbReference type="Proteomes" id="UP000069902"/>
    </source>
</evidence>
<evidence type="ECO:0000313" key="2">
    <source>
        <dbReference type="EMBL" id="CUI16148.1"/>
    </source>
</evidence>
<accession>A0A0U5JBH9</accession>
<dbReference type="EC" id="3.1.3.-" evidence="2"/>
<dbReference type="InParanoid" id="A0A0U5JBH9"/>
<name>A0A0U5JBH9_9BACT</name>
<dbReference type="PANTHER" id="PTHR34599">
    <property type="entry name" value="PEROXIDASE-RELATED"/>
    <property type="match status" value="1"/>
</dbReference>
<dbReference type="Gene3D" id="1.10.606.20">
    <property type="match status" value="1"/>
</dbReference>
<dbReference type="GO" id="GO:0016787">
    <property type="term" value="F:hydrolase activity"/>
    <property type="evidence" value="ECO:0007669"/>
    <property type="project" value="UniProtKB-KW"/>
</dbReference>
<dbReference type="RefSeq" id="WP_079992771.1">
    <property type="nucleotide sequence ID" value="NZ_LN879502.1"/>
</dbReference>
<keyword evidence="2" id="KW-0378">Hydrolase</keyword>
<dbReference type="Proteomes" id="UP000069902">
    <property type="component" value="Chromosome cPNK"/>
</dbReference>
<dbReference type="Pfam" id="PF01569">
    <property type="entry name" value="PAP2"/>
    <property type="match status" value="1"/>
</dbReference>
<dbReference type="STRING" id="389348.PNK_0520"/>
<dbReference type="InterPro" id="IPR000326">
    <property type="entry name" value="PAP2/HPO"/>
</dbReference>
<dbReference type="KEGG" id="pnl:PNK_0520"/>
<keyword evidence="3" id="KW-1185">Reference proteome</keyword>
<dbReference type="SMART" id="SM00014">
    <property type="entry name" value="acidPPc"/>
    <property type="match status" value="1"/>
</dbReference>
<proteinExistence type="predicted"/>
<reference evidence="3" key="1">
    <citation type="submission" date="2015-09" db="EMBL/GenBank/DDBJ databases">
        <authorList>
            <person name="Bertelli C."/>
        </authorList>
    </citation>
    <scope>NUCLEOTIDE SEQUENCE [LARGE SCALE GENOMIC DNA]</scope>
    <source>
        <strain evidence="3">KNic</strain>
    </source>
</reference>
<dbReference type="InterPro" id="IPR052559">
    <property type="entry name" value="V-haloperoxidase"/>
</dbReference>
<protein>
    <submittedName>
        <fullName evidence="2">Sphingosine-1-phosphate phosphatase 1 1</fullName>
        <ecNumber evidence="2">3.1.3.-</ecNumber>
    </submittedName>
</protein>
<dbReference type="PANTHER" id="PTHR34599:SF1">
    <property type="entry name" value="PHOSPHATIDIC ACID PHOSPHATASE TYPE 2_HALOPEROXIDASE DOMAIN-CONTAINING PROTEIN"/>
    <property type="match status" value="1"/>
</dbReference>
<organism evidence="2 3">
    <name type="scientific">Candidatus Protochlamydia naegleriophila</name>
    <dbReference type="NCBI Taxonomy" id="389348"/>
    <lineage>
        <taxon>Bacteria</taxon>
        <taxon>Pseudomonadati</taxon>
        <taxon>Chlamydiota</taxon>
        <taxon>Chlamydiia</taxon>
        <taxon>Parachlamydiales</taxon>
        <taxon>Parachlamydiaceae</taxon>
        <taxon>Candidatus Protochlamydia</taxon>
    </lineage>
</organism>
<sequence>MRQMLYVFFLLCVCTVDAFEKQFDRLPTYFKYTEQELAPLAPLQSTRQMTQSELSRWDRASLDLIYQEKAEEDAARITAYLYVAQREAAYLSYRLKHCFAGSLDPISKKALGLFFPFLSARQLPEEDPYSNMLAEIVLAKLKARLDEENHRTRFYDRKTGEEYWSGKSPYVGFSTASWKPWIIKSAHQFRLPPPPSLNDPFWKEQIQAVKEAGRSITAEQRRAVYVWAGIGKGALQTGNWVKIANEYMWNQNVEFSSLLFIRSILAMGIEDSTLAAFDSKYTYWIKRPHMMDGSIRPLIPVPNHPTYPSAHSVISATSAAILTYFFPQARTLWMDLAKEGGGSRIWGGIHFPIDNEAGFILGERVGEAVIESVSVQDEKILHGLKPK</sequence>